<name>A0ABT1SEM6_9FIRM</name>
<sequence>MSDVKSLVSEVKIKDFEDKVQVYLVNNSYFSVVYGEKEEYYTKNKKLASIVGAIILTFYKNLNLGASIFNQSISEEESLEEERWSKLLEFLKEESKKNGVDWEISLGVYRSLEDSYNDAISKEIQEKELLSKRTSIRSKDNLVTTVVKITSLFNKEEAEKNLGRYKKVRNEYIKANPQLNLSLL</sequence>
<organism evidence="1 2">
    <name type="scientific">Tissierella carlieri</name>
    <dbReference type="NCBI Taxonomy" id="689904"/>
    <lineage>
        <taxon>Bacteria</taxon>
        <taxon>Bacillati</taxon>
        <taxon>Bacillota</taxon>
        <taxon>Tissierellia</taxon>
        <taxon>Tissierellales</taxon>
        <taxon>Tissierellaceae</taxon>
        <taxon>Tissierella</taxon>
    </lineage>
</organism>
<accession>A0ABT1SEM6</accession>
<proteinExistence type="predicted"/>
<comment type="caution">
    <text evidence="1">The sequence shown here is derived from an EMBL/GenBank/DDBJ whole genome shotgun (WGS) entry which is preliminary data.</text>
</comment>
<dbReference type="EMBL" id="JANGAC010000017">
    <property type="protein sequence ID" value="MCQ4924939.1"/>
    <property type="molecule type" value="Genomic_DNA"/>
</dbReference>
<protein>
    <submittedName>
        <fullName evidence="1">Uncharacterized protein</fullName>
    </submittedName>
</protein>
<evidence type="ECO:0000313" key="1">
    <source>
        <dbReference type="EMBL" id="MCQ4924939.1"/>
    </source>
</evidence>
<keyword evidence="2" id="KW-1185">Reference proteome</keyword>
<evidence type="ECO:0000313" key="2">
    <source>
        <dbReference type="Proteomes" id="UP001524478"/>
    </source>
</evidence>
<reference evidence="1 2" key="1">
    <citation type="submission" date="2022-06" db="EMBL/GenBank/DDBJ databases">
        <title>Isolation of gut microbiota from human fecal samples.</title>
        <authorList>
            <person name="Pamer E.G."/>
            <person name="Barat B."/>
            <person name="Waligurski E."/>
            <person name="Medina S."/>
            <person name="Paddock L."/>
            <person name="Mostad J."/>
        </authorList>
    </citation>
    <scope>NUCLEOTIDE SEQUENCE [LARGE SCALE GENOMIC DNA]</scope>
    <source>
        <strain evidence="1 2">DFI.7.95</strain>
    </source>
</reference>
<dbReference type="Proteomes" id="UP001524478">
    <property type="component" value="Unassembled WGS sequence"/>
</dbReference>
<dbReference type="RefSeq" id="WP_256312530.1">
    <property type="nucleotide sequence ID" value="NZ_JANGAC010000017.1"/>
</dbReference>
<gene>
    <name evidence="1" type="ORF">NE686_17700</name>
</gene>